<comment type="caution">
    <text evidence="3">The sequence shown here is derived from an EMBL/GenBank/DDBJ whole genome shotgun (WGS) entry which is preliminary data.</text>
</comment>
<sequence>MTKRVLAGSSPSRFMLLSLIEPGKLNQNAYIESFNGRLRNELSQLCVQPDAAMVKPSVTKPPGNSRHSSRTRCDTRQLRWNASCRSPQWRR</sequence>
<proteinExistence type="predicted"/>
<feature type="domain" description="Integrase catalytic" evidence="2">
    <location>
        <begin position="17"/>
        <end position="44"/>
    </location>
</feature>
<keyword evidence="4" id="KW-1185">Reference proteome</keyword>
<dbReference type="Proteomes" id="UP001620339">
    <property type="component" value="Unassembled WGS sequence"/>
</dbReference>
<reference evidence="3 4" key="1">
    <citation type="submission" date="2020-10" db="EMBL/GenBank/DDBJ databases">
        <title>Phylogeny of dyella-like bacteria.</title>
        <authorList>
            <person name="Fu J."/>
        </authorList>
    </citation>
    <scope>NUCLEOTIDE SEQUENCE [LARGE SCALE GENOMIC DNA]</scope>
    <source>
        <strain evidence="3 4">KACC 19113</strain>
    </source>
</reference>
<dbReference type="EMBL" id="JADIKK010000008">
    <property type="protein sequence ID" value="MFK2876163.1"/>
    <property type="molecule type" value="Genomic_DNA"/>
</dbReference>
<dbReference type="Pfam" id="PF13683">
    <property type="entry name" value="rve_3"/>
    <property type="match status" value="1"/>
</dbReference>
<accession>A0ABW8J1J9</accession>
<evidence type="ECO:0000256" key="1">
    <source>
        <dbReference type="SAM" id="MobiDB-lite"/>
    </source>
</evidence>
<evidence type="ECO:0000259" key="2">
    <source>
        <dbReference type="Pfam" id="PF13683"/>
    </source>
</evidence>
<protein>
    <submittedName>
        <fullName evidence="3">Transposase</fullName>
    </submittedName>
</protein>
<evidence type="ECO:0000313" key="4">
    <source>
        <dbReference type="Proteomes" id="UP001620339"/>
    </source>
</evidence>
<organism evidence="3 4">
    <name type="scientific">Rhodanobacter hydrolyticus</name>
    <dbReference type="NCBI Taxonomy" id="2250595"/>
    <lineage>
        <taxon>Bacteria</taxon>
        <taxon>Pseudomonadati</taxon>
        <taxon>Pseudomonadota</taxon>
        <taxon>Gammaproteobacteria</taxon>
        <taxon>Lysobacterales</taxon>
        <taxon>Rhodanobacteraceae</taxon>
        <taxon>Rhodanobacter</taxon>
    </lineage>
</organism>
<gene>
    <name evidence="3" type="ORF">ISP25_03670</name>
</gene>
<feature type="region of interest" description="Disordered" evidence="1">
    <location>
        <begin position="54"/>
        <end position="73"/>
    </location>
</feature>
<evidence type="ECO:0000313" key="3">
    <source>
        <dbReference type="EMBL" id="MFK2876163.1"/>
    </source>
</evidence>
<name>A0ABW8J1J9_9GAMM</name>
<dbReference type="InterPro" id="IPR001584">
    <property type="entry name" value="Integrase_cat-core"/>
</dbReference>